<protein>
    <recommendedName>
        <fullName evidence="2">Heterokaryon incompatibility domain-containing protein</fullName>
    </recommendedName>
</protein>
<accession>A0A9P9XTU9</accession>
<dbReference type="InterPro" id="IPR010730">
    <property type="entry name" value="HET"/>
</dbReference>
<feature type="region of interest" description="Disordered" evidence="1">
    <location>
        <begin position="611"/>
        <end position="655"/>
    </location>
</feature>
<gene>
    <name evidence="3" type="ORF">CABS02_00623</name>
</gene>
<evidence type="ECO:0000313" key="4">
    <source>
        <dbReference type="Proteomes" id="UP001056436"/>
    </source>
</evidence>
<dbReference type="Proteomes" id="UP001056436">
    <property type="component" value="Unassembled WGS sequence"/>
</dbReference>
<dbReference type="OrthoDB" id="270167at2759"/>
<feature type="domain" description="Heterokaryon incompatibility" evidence="2">
    <location>
        <begin position="93"/>
        <end position="252"/>
    </location>
</feature>
<name>A0A9P9XTU9_9PEZI</name>
<dbReference type="Pfam" id="PF06985">
    <property type="entry name" value="HET"/>
    <property type="match status" value="1"/>
</dbReference>
<dbReference type="PANTHER" id="PTHR24148">
    <property type="entry name" value="ANKYRIN REPEAT DOMAIN-CONTAINING PROTEIN 39 HOMOLOG-RELATED"/>
    <property type="match status" value="1"/>
</dbReference>
<evidence type="ECO:0000256" key="1">
    <source>
        <dbReference type="SAM" id="MobiDB-lite"/>
    </source>
</evidence>
<reference evidence="3" key="1">
    <citation type="submission" date="2019-01" db="EMBL/GenBank/DDBJ databases">
        <title>Colletotrichum abscissum LGMF1257.</title>
        <authorList>
            <person name="Baroncelli R."/>
        </authorList>
    </citation>
    <scope>NUCLEOTIDE SEQUENCE</scope>
    <source>
        <strain evidence="3">Ca142</strain>
    </source>
</reference>
<evidence type="ECO:0000259" key="2">
    <source>
        <dbReference type="Pfam" id="PF06985"/>
    </source>
</evidence>
<feature type="region of interest" description="Disordered" evidence="1">
    <location>
        <begin position="1"/>
        <end position="20"/>
    </location>
</feature>
<organism evidence="3 4">
    <name type="scientific">Colletotrichum abscissum</name>
    <dbReference type="NCBI Taxonomy" id="1671311"/>
    <lineage>
        <taxon>Eukaryota</taxon>
        <taxon>Fungi</taxon>
        <taxon>Dikarya</taxon>
        <taxon>Ascomycota</taxon>
        <taxon>Pezizomycotina</taxon>
        <taxon>Sordariomycetes</taxon>
        <taxon>Hypocreomycetidae</taxon>
        <taxon>Glomerellales</taxon>
        <taxon>Glomerellaceae</taxon>
        <taxon>Colletotrichum</taxon>
        <taxon>Colletotrichum acutatum species complex</taxon>
    </lineage>
</organism>
<proteinExistence type="predicted"/>
<evidence type="ECO:0000313" key="3">
    <source>
        <dbReference type="EMBL" id="KAI3559648.1"/>
    </source>
</evidence>
<dbReference type="AlphaFoldDB" id="A0A9P9XTU9"/>
<sequence>MAEPRIDVDDQDQPLSSIQSAGGQSLVRQLLDIQTATIEQSKSLHFIQNLDCLYLDKTRDRKRPPQTRDSASEDDRPVWLRQSGLNALKDLNYVAVSWTWGASEPYEDSTAGHHLVQLSNGKREPSGVRNRVFDRIRRYLEAQSGLQYVWIDMHCICQEPGPEKTRGMQAMDMVYKLSNHPIALLARPIESHEELCLLADVLQGNFVSKHASGEFRLSSFAESALERLRRALSLLDAITSDFWWTRAWTFQENYRCDGQMTLLIPHPEDGEIFREKTKKEKVFGNVVGDISISSREFQTESTKLCQACIIAEEDGSVSGLSDVAERILKTAPNYEFLLRETMPDGRYSAPWSQSPRIIKDIESRGSKFCHDRLAIVANCCQYSIRLDDAILRQGSHSMSLSMLALYLLNGEIMENTCEKKEENRLWMRCRRQTVADFVTDQSFDDFCPPLLKRPLVFNNGCRFIDVRLTHEGLKTFGHLWKLGRVIRPEHYVKFYPHAKCRRRHTRRSRRTHAIERLTQLQYALRDIRNYPIVDELKRFIDTVLRPMQEATFSKNYMRMMAEIVVAAMDAEKPLVLGGLLDDQPYSYCGIFVLEDMEGDEEPKGYEDDDVVLFDDRSDDSGASSHTNYHHIASDSVSGGDSEKESEGSSENKDDDIGKKSTILVRYVFTSSKPMKESSETLYPNDIDKHVSIAVAGAIAGSKLESVDFHNEPGPELLIQRWVNGLCFFRGHSRRSVVFPWHPALREDFRT</sequence>
<dbReference type="InterPro" id="IPR052895">
    <property type="entry name" value="HetReg/Transcr_Mod"/>
</dbReference>
<dbReference type="EMBL" id="SDAQ01000001">
    <property type="protein sequence ID" value="KAI3559648.1"/>
    <property type="molecule type" value="Genomic_DNA"/>
</dbReference>
<keyword evidence="4" id="KW-1185">Reference proteome</keyword>
<dbReference type="PANTHER" id="PTHR24148:SF73">
    <property type="entry name" value="HET DOMAIN PROTEIN (AFU_ORTHOLOGUE AFUA_8G01020)"/>
    <property type="match status" value="1"/>
</dbReference>
<feature type="compositionally biased region" description="Basic and acidic residues" evidence="1">
    <location>
        <begin position="640"/>
        <end position="655"/>
    </location>
</feature>
<comment type="caution">
    <text evidence="3">The sequence shown here is derived from an EMBL/GenBank/DDBJ whole genome shotgun (WGS) entry which is preliminary data.</text>
</comment>